<dbReference type="PANTHER" id="PTHR11136">
    <property type="entry name" value="FOLYLPOLYGLUTAMATE SYNTHASE-RELATED"/>
    <property type="match status" value="1"/>
</dbReference>
<evidence type="ECO:0000256" key="6">
    <source>
        <dbReference type="ARBA" id="ARBA00022741"/>
    </source>
</evidence>
<dbReference type="Gene3D" id="3.40.1190.10">
    <property type="entry name" value="Mur-like, catalytic domain"/>
    <property type="match status" value="1"/>
</dbReference>
<organism evidence="14 15">
    <name type="scientific">Hydrogeniiclostridium mannosilyticum</name>
    <dbReference type="NCBI Taxonomy" id="2764322"/>
    <lineage>
        <taxon>Bacteria</taxon>
        <taxon>Bacillati</taxon>
        <taxon>Bacillota</taxon>
        <taxon>Clostridia</taxon>
        <taxon>Eubacteriales</taxon>
        <taxon>Acutalibacteraceae</taxon>
        <taxon>Hydrogeniiclostridium</taxon>
    </lineage>
</organism>
<dbReference type="Gene3D" id="3.90.190.20">
    <property type="entry name" value="Mur ligase, C-terminal domain"/>
    <property type="match status" value="1"/>
</dbReference>
<evidence type="ECO:0000313" key="14">
    <source>
        <dbReference type="EMBL" id="RAQ25499.1"/>
    </source>
</evidence>
<name>A0A328UAB2_9FIRM</name>
<evidence type="ECO:0000256" key="5">
    <source>
        <dbReference type="ARBA" id="ARBA00022723"/>
    </source>
</evidence>
<keyword evidence="8" id="KW-0460">Magnesium</keyword>
<evidence type="ECO:0000256" key="2">
    <source>
        <dbReference type="ARBA" id="ARBA00008276"/>
    </source>
</evidence>
<keyword evidence="15" id="KW-1185">Reference proteome</keyword>
<evidence type="ECO:0000256" key="1">
    <source>
        <dbReference type="ARBA" id="ARBA00001946"/>
    </source>
</evidence>
<dbReference type="GO" id="GO:0046872">
    <property type="term" value="F:metal ion binding"/>
    <property type="evidence" value="ECO:0007669"/>
    <property type="project" value="UniProtKB-KW"/>
</dbReference>
<evidence type="ECO:0000259" key="12">
    <source>
        <dbReference type="Pfam" id="PF02875"/>
    </source>
</evidence>
<dbReference type="InterPro" id="IPR036615">
    <property type="entry name" value="Mur_ligase_C_dom_sf"/>
</dbReference>
<reference evidence="14 15" key="1">
    <citation type="submission" date="2018-06" db="EMBL/GenBank/DDBJ databases">
        <title>Noncontiguous genome sequence of Ruminococcaceae bacterium ASD2818.</title>
        <authorList>
            <person name="Chaplin A.V."/>
            <person name="Sokolova S.R."/>
            <person name="Kochetkova T.O."/>
            <person name="Goltsov A.Y."/>
            <person name="Trofimov D.Y."/>
            <person name="Efimov B.A."/>
        </authorList>
    </citation>
    <scope>NUCLEOTIDE SEQUENCE [LARGE SCALE GENOMIC DNA]</scope>
    <source>
        <strain evidence="14 15">ASD2818</strain>
    </source>
</reference>
<dbReference type="PROSITE" id="PS01012">
    <property type="entry name" value="FOLYLPOLYGLU_SYNT_2"/>
    <property type="match status" value="1"/>
</dbReference>
<dbReference type="GO" id="GO:0004326">
    <property type="term" value="F:tetrahydrofolylpolyglutamate synthase activity"/>
    <property type="evidence" value="ECO:0007669"/>
    <property type="project" value="UniProtKB-EC"/>
</dbReference>
<keyword evidence="7 11" id="KW-0067">ATP-binding</keyword>
<dbReference type="SUPFAM" id="SSF53244">
    <property type="entry name" value="MurD-like peptide ligases, peptide-binding domain"/>
    <property type="match status" value="1"/>
</dbReference>
<dbReference type="SUPFAM" id="SSF53623">
    <property type="entry name" value="MurD-like peptide ligases, catalytic domain"/>
    <property type="match status" value="1"/>
</dbReference>
<dbReference type="GO" id="GO:0005524">
    <property type="term" value="F:ATP binding"/>
    <property type="evidence" value="ECO:0007669"/>
    <property type="project" value="UniProtKB-KW"/>
</dbReference>
<proteinExistence type="inferred from homology"/>
<comment type="catalytic activity">
    <reaction evidence="10">
        <text>(6S)-5,6,7,8-tetrahydrofolyl-(gamma-L-Glu)(n) + L-glutamate + ATP = (6S)-5,6,7,8-tetrahydrofolyl-(gamma-L-Glu)(n+1) + ADP + phosphate + H(+)</text>
        <dbReference type="Rhea" id="RHEA:10580"/>
        <dbReference type="Rhea" id="RHEA-COMP:14738"/>
        <dbReference type="Rhea" id="RHEA-COMP:14740"/>
        <dbReference type="ChEBI" id="CHEBI:15378"/>
        <dbReference type="ChEBI" id="CHEBI:29985"/>
        <dbReference type="ChEBI" id="CHEBI:30616"/>
        <dbReference type="ChEBI" id="CHEBI:43474"/>
        <dbReference type="ChEBI" id="CHEBI:141005"/>
        <dbReference type="ChEBI" id="CHEBI:456216"/>
        <dbReference type="EC" id="6.3.2.17"/>
    </reaction>
</comment>
<evidence type="ECO:0000259" key="13">
    <source>
        <dbReference type="Pfam" id="PF08245"/>
    </source>
</evidence>
<dbReference type="InterPro" id="IPR004101">
    <property type="entry name" value="Mur_ligase_C"/>
</dbReference>
<keyword evidence="5" id="KW-0479">Metal-binding</keyword>
<accession>A0A328UAB2</accession>
<evidence type="ECO:0000256" key="7">
    <source>
        <dbReference type="ARBA" id="ARBA00022840"/>
    </source>
</evidence>
<evidence type="ECO:0000256" key="3">
    <source>
        <dbReference type="ARBA" id="ARBA00013025"/>
    </source>
</evidence>
<keyword evidence="4 11" id="KW-0436">Ligase</keyword>
<dbReference type="EMBL" id="QLYR01000008">
    <property type="protein sequence ID" value="RAQ25499.1"/>
    <property type="molecule type" value="Genomic_DNA"/>
</dbReference>
<dbReference type="Pfam" id="PF08245">
    <property type="entry name" value="Mur_ligase_M"/>
    <property type="match status" value="1"/>
</dbReference>
<dbReference type="InterPro" id="IPR013221">
    <property type="entry name" value="Mur_ligase_cen"/>
</dbReference>
<protein>
    <recommendedName>
        <fullName evidence="3">tetrahydrofolate synthase</fullName>
        <ecNumber evidence="3">6.3.2.17</ecNumber>
    </recommendedName>
    <alternativeName>
        <fullName evidence="9">Tetrahydrofolylpolyglutamate synthase</fullName>
    </alternativeName>
</protein>
<dbReference type="RefSeq" id="WP_112333191.1">
    <property type="nucleotide sequence ID" value="NZ_QLYR01000008.1"/>
</dbReference>
<gene>
    <name evidence="14" type="ORF">DPQ25_10780</name>
</gene>
<dbReference type="FunFam" id="3.40.1190.10:FF:000011">
    <property type="entry name" value="Folylpolyglutamate synthase/dihydrofolate synthase"/>
    <property type="match status" value="1"/>
</dbReference>
<evidence type="ECO:0000256" key="8">
    <source>
        <dbReference type="ARBA" id="ARBA00022842"/>
    </source>
</evidence>
<dbReference type="NCBIfam" id="TIGR01499">
    <property type="entry name" value="folC"/>
    <property type="match status" value="1"/>
</dbReference>
<dbReference type="InterPro" id="IPR001645">
    <property type="entry name" value="Folylpolyglutamate_synth"/>
</dbReference>
<dbReference type="InterPro" id="IPR018109">
    <property type="entry name" value="Folylpolyglutamate_synth_CS"/>
</dbReference>
<keyword evidence="6 11" id="KW-0547">Nucleotide-binding</keyword>
<dbReference type="AlphaFoldDB" id="A0A328UAB2"/>
<dbReference type="GO" id="GO:0005737">
    <property type="term" value="C:cytoplasm"/>
    <property type="evidence" value="ECO:0007669"/>
    <property type="project" value="TreeGrafter"/>
</dbReference>
<dbReference type="EC" id="6.3.2.17" evidence="3"/>
<comment type="similarity">
    <text evidence="2 11">Belongs to the folylpolyglutamate synthase family.</text>
</comment>
<evidence type="ECO:0000256" key="11">
    <source>
        <dbReference type="PIRNR" id="PIRNR001563"/>
    </source>
</evidence>
<dbReference type="GO" id="GO:0008841">
    <property type="term" value="F:dihydrofolate synthase activity"/>
    <property type="evidence" value="ECO:0007669"/>
    <property type="project" value="TreeGrafter"/>
</dbReference>
<comment type="cofactor">
    <cofactor evidence="1">
        <name>Mg(2+)</name>
        <dbReference type="ChEBI" id="CHEBI:18420"/>
    </cofactor>
</comment>
<dbReference type="InterPro" id="IPR036565">
    <property type="entry name" value="Mur-like_cat_sf"/>
</dbReference>
<evidence type="ECO:0000256" key="4">
    <source>
        <dbReference type="ARBA" id="ARBA00022598"/>
    </source>
</evidence>
<dbReference type="PIRSF" id="PIRSF001563">
    <property type="entry name" value="Folylpolyglu_synth"/>
    <property type="match status" value="1"/>
</dbReference>
<feature type="domain" description="Mur ligase C-terminal" evidence="12">
    <location>
        <begin position="294"/>
        <end position="411"/>
    </location>
</feature>
<evidence type="ECO:0000256" key="10">
    <source>
        <dbReference type="ARBA" id="ARBA00047493"/>
    </source>
</evidence>
<dbReference type="Pfam" id="PF02875">
    <property type="entry name" value="Mur_ligase_C"/>
    <property type="match status" value="1"/>
</dbReference>
<dbReference type="PANTHER" id="PTHR11136:SF0">
    <property type="entry name" value="DIHYDROFOLATE SYNTHETASE-RELATED"/>
    <property type="match status" value="1"/>
</dbReference>
<dbReference type="Proteomes" id="UP000249377">
    <property type="component" value="Unassembled WGS sequence"/>
</dbReference>
<dbReference type="PROSITE" id="PS01011">
    <property type="entry name" value="FOLYLPOLYGLU_SYNT_1"/>
    <property type="match status" value="1"/>
</dbReference>
<evidence type="ECO:0000256" key="9">
    <source>
        <dbReference type="ARBA" id="ARBA00030592"/>
    </source>
</evidence>
<sequence length="434" mass="47764">MTYEEAVHTVDSLQRFVRRPGLERIERLLAEMGNPHKALRFVHVAGTNGKGSVSEMIAKVLERAGYRTGLFISPHVTDFCERIQVNGIPIPHGDLTELVEEYLPLIRRLEASGIQVTEFEWITALGFEWFRRQDCQLVVLEVGLGGRFDATNIIDAPLVSVITSISLDHTAVLGDSIEQIAFEKSGIMKQGGICVCYPDQPRAALNMLKITAEVMKNRFVIAGLNDLMLVEASIDGTQLLWKNGIPVRVAMAGEHQMKNAATALSVIEELRGLGWQISDRAVQEGIAAARLPARLEVLSRSPVVLLDGAHNPDGIRVLARAVKKQVTHKRIVGLTGMMRDKDVDSAVRELDGIFSSVVTVAPNGPRALPAEELAQYWEKRRIPAQPAANVEEGLRLALVKAGGEPLLICGSLYLAGDIRPLVFQELERKKTKEN</sequence>
<feature type="domain" description="Mur ligase central" evidence="13">
    <location>
        <begin position="44"/>
        <end position="266"/>
    </location>
</feature>
<evidence type="ECO:0000313" key="15">
    <source>
        <dbReference type="Proteomes" id="UP000249377"/>
    </source>
</evidence>
<comment type="caution">
    <text evidence="14">The sequence shown here is derived from an EMBL/GenBank/DDBJ whole genome shotgun (WGS) entry which is preliminary data.</text>
</comment>